<dbReference type="SUPFAM" id="SSF51011">
    <property type="entry name" value="Glycosyl hydrolase domain"/>
    <property type="match status" value="1"/>
</dbReference>
<feature type="binding site" evidence="10">
    <location>
        <position position="346"/>
    </location>
    <ligand>
        <name>substrate</name>
    </ligand>
</feature>
<dbReference type="Proteomes" id="UP000236592">
    <property type="component" value="Chromosome"/>
</dbReference>
<evidence type="ECO:0000256" key="11">
    <source>
        <dbReference type="SAM" id="SignalP"/>
    </source>
</evidence>
<evidence type="ECO:0000256" key="7">
    <source>
        <dbReference type="ARBA" id="ARBA00023295"/>
    </source>
</evidence>
<dbReference type="EC" id="3.2.1.23" evidence="3 8"/>
<comment type="catalytic activity">
    <reaction evidence="1 8">
        <text>Hydrolysis of terminal non-reducing beta-D-galactose residues in beta-D-galactosides.</text>
        <dbReference type="EC" id="3.2.1.23"/>
    </reaction>
</comment>
<accession>A0A2I7SEM5</accession>
<dbReference type="InterPro" id="IPR017853">
    <property type="entry name" value="GH"/>
</dbReference>
<feature type="binding site" evidence="10">
    <location>
        <position position="173"/>
    </location>
    <ligand>
        <name>substrate</name>
    </ligand>
</feature>
<proteinExistence type="inferred from homology"/>
<dbReference type="PANTHER" id="PTHR36447:SF2">
    <property type="entry name" value="BETA-GALACTOSIDASE YESZ"/>
    <property type="match status" value="1"/>
</dbReference>
<evidence type="ECO:0000313" key="15">
    <source>
        <dbReference type="Proteomes" id="UP000236592"/>
    </source>
</evidence>
<evidence type="ECO:0000313" key="14">
    <source>
        <dbReference type="EMBL" id="AUS04353.1"/>
    </source>
</evidence>
<evidence type="ECO:0000259" key="13">
    <source>
        <dbReference type="Pfam" id="PF08532"/>
    </source>
</evidence>
<keyword evidence="15" id="KW-1185">Reference proteome</keyword>
<dbReference type="KEGG" id="taj:C1A40_02190"/>
<feature type="active site" description="Nucleophile" evidence="9">
    <location>
        <position position="338"/>
    </location>
</feature>
<dbReference type="Gene3D" id="3.20.20.80">
    <property type="entry name" value="Glycosidases"/>
    <property type="match status" value="1"/>
</dbReference>
<dbReference type="SUPFAM" id="SSF51445">
    <property type="entry name" value="(Trans)glycosidases"/>
    <property type="match status" value="1"/>
</dbReference>
<dbReference type="Pfam" id="PF02449">
    <property type="entry name" value="Glyco_hydro_42"/>
    <property type="match status" value="1"/>
</dbReference>
<keyword evidence="6" id="KW-0862">Zinc</keyword>
<dbReference type="CDD" id="cd03143">
    <property type="entry name" value="A4_beta-galactosidase_middle_domain"/>
    <property type="match status" value="1"/>
</dbReference>
<dbReference type="RefSeq" id="WP_102994463.1">
    <property type="nucleotide sequence ID" value="NZ_CP025938.1"/>
</dbReference>
<keyword evidence="7 8" id="KW-0326">Glycosidase</keyword>
<feature type="signal peptide" evidence="11">
    <location>
        <begin position="1"/>
        <end position="20"/>
    </location>
</feature>
<comment type="similarity">
    <text evidence="2 8">Belongs to the glycosyl hydrolase 42 family.</text>
</comment>
<name>A0A2I7SEM5_9FLAO</name>
<evidence type="ECO:0000256" key="2">
    <source>
        <dbReference type="ARBA" id="ARBA00005940"/>
    </source>
</evidence>
<keyword evidence="11" id="KW-0732">Signal</keyword>
<evidence type="ECO:0000259" key="12">
    <source>
        <dbReference type="Pfam" id="PF02449"/>
    </source>
</evidence>
<dbReference type="OrthoDB" id="9800974at2"/>
<feature type="active site" description="Proton donor" evidence="9">
    <location>
        <position position="174"/>
    </location>
</feature>
<reference evidence="15" key="1">
    <citation type="submission" date="2018-01" db="EMBL/GenBank/DDBJ databases">
        <title>Complete genome of Tamlana sp. UJ94.</title>
        <authorList>
            <person name="Jung J."/>
            <person name="Chung D."/>
            <person name="Bae S.S."/>
            <person name="Baek K."/>
        </authorList>
    </citation>
    <scope>NUCLEOTIDE SEQUENCE [LARGE SCALE GENOMIC DNA]</scope>
    <source>
        <strain evidence="15">UJ94</strain>
    </source>
</reference>
<keyword evidence="5 8" id="KW-0378">Hydrolase</keyword>
<evidence type="ECO:0000256" key="6">
    <source>
        <dbReference type="ARBA" id="ARBA00022833"/>
    </source>
</evidence>
<dbReference type="InterPro" id="IPR013780">
    <property type="entry name" value="Glyco_hydro_b"/>
</dbReference>
<feature type="domain" description="Beta-galactosidase trimerisation" evidence="13">
    <location>
        <begin position="435"/>
        <end position="639"/>
    </location>
</feature>
<dbReference type="InterPro" id="IPR013738">
    <property type="entry name" value="Beta_galactosidase_Trimer"/>
</dbReference>
<dbReference type="SUPFAM" id="SSF52317">
    <property type="entry name" value="Class I glutamine amidotransferase-like"/>
    <property type="match status" value="1"/>
</dbReference>
<evidence type="ECO:0000256" key="8">
    <source>
        <dbReference type="PIRNR" id="PIRNR001084"/>
    </source>
</evidence>
<dbReference type="PANTHER" id="PTHR36447">
    <property type="entry name" value="BETA-GALACTOSIDASE GANA"/>
    <property type="match status" value="1"/>
</dbReference>
<dbReference type="InterPro" id="IPR013529">
    <property type="entry name" value="Glyco_hydro_42_N"/>
</dbReference>
<evidence type="ECO:0000256" key="9">
    <source>
        <dbReference type="PIRSR" id="PIRSR001084-1"/>
    </source>
</evidence>
<organism evidence="14 15">
    <name type="scientific">Pseudotamlana carrageenivorans</name>
    <dbReference type="NCBI Taxonomy" id="2069432"/>
    <lineage>
        <taxon>Bacteria</taxon>
        <taxon>Pseudomonadati</taxon>
        <taxon>Bacteroidota</taxon>
        <taxon>Flavobacteriia</taxon>
        <taxon>Flavobacteriales</taxon>
        <taxon>Flavobacteriaceae</taxon>
        <taxon>Pseudotamlana</taxon>
    </lineage>
</organism>
<feature type="chain" id="PRO_5014341724" description="Beta-galactosidase" evidence="11">
    <location>
        <begin position="21"/>
        <end position="694"/>
    </location>
</feature>
<dbReference type="PIRSF" id="PIRSF001084">
    <property type="entry name" value="B-galactosidase"/>
    <property type="match status" value="1"/>
</dbReference>
<dbReference type="EMBL" id="CP025938">
    <property type="protein sequence ID" value="AUS04353.1"/>
    <property type="molecule type" value="Genomic_DNA"/>
</dbReference>
<dbReference type="GO" id="GO:0004565">
    <property type="term" value="F:beta-galactosidase activity"/>
    <property type="evidence" value="ECO:0007669"/>
    <property type="project" value="UniProtKB-EC"/>
</dbReference>
<dbReference type="InterPro" id="IPR003476">
    <property type="entry name" value="Glyco_hydro_42"/>
</dbReference>
<evidence type="ECO:0000256" key="1">
    <source>
        <dbReference type="ARBA" id="ARBA00001412"/>
    </source>
</evidence>
<keyword evidence="4" id="KW-0479">Metal-binding</keyword>
<dbReference type="Gene3D" id="2.60.40.1180">
    <property type="entry name" value="Golgi alpha-mannosidase II"/>
    <property type="match status" value="1"/>
</dbReference>
<evidence type="ECO:0000256" key="4">
    <source>
        <dbReference type="ARBA" id="ARBA00022723"/>
    </source>
</evidence>
<dbReference type="GO" id="GO:0009341">
    <property type="term" value="C:beta-galactosidase complex"/>
    <property type="evidence" value="ECO:0007669"/>
    <property type="project" value="InterPro"/>
</dbReference>
<dbReference type="GO" id="GO:0005975">
    <property type="term" value="P:carbohydrate metabolic process"/>
    <property type="evidence" value="ECO:0007669"/>
    <property type="project" value="InterPro"/>
</dbReference>
<dbReference type="Gene3D" id="3.40.50.880">
    <property type="match status" value="1"/>
</dbReference>
<dbReference type="Pfam" id="PF08532">
    <property type="entry name" value="Glyco_hydro_42M"/>
    <property type="match status" value="1"/>
</dbReference>
<sequence>MKNPYFQCLIILLVAFSVQAQNATKFFPKEDLMTIGIYYYPEHWDKRDWEQDIKNISELGFEFIHLAEFAWVDMEPQEGVYTFGWLDEVIDLATKYKLKVILGTPTAISPVWMGIKYPEIYLMGSNYLRAEHGTRAQQSLTNPVWRSFSKKLITELGKSYGKNPTVIGWQLDNEPEAKADYSPSSQKAFQKWLQSKYESIEALNFAWGTAFWSQRYSDFSQIKIHNANHVGWWGTNPHALLDFKRYSADVQAEFLDFQAEILRPLISEKQYITTNYTATTSTSDPRRTKKLDFNAFTSYPNKGQANIGENGFRLGDPKELSFALSFYSPENHVSGVMELQPGFVNWGNINPLLQPGALRMWLYHCFGGDLAFACSYRYRQINYSSEQYHGGITTLDGVTLSQGGKAYKQVIDEMKMLRKAYNSKAKAPKILEERKTALLWNYDNLWSMSRQGQTSQWHTLSFFQKYLEITKSFGVASDIIYETDDLSAYKVVIAPAFELVDEALIKKWETYVKQGGNLVLTVRTGVKDRNGHLFRSGYGEQIYPLIDAQIDYFDQLLPHMKGTISSSQKEYYWNNWADLINANKSENVLATYTNQFYAGKVAVVTNKIGKGTVTYIGVDTDDAQLEKDVLKEVYKNANISTENYPEGVYVQWRDGFWVAVNYASNPYALKGLESATFLIGDKVIKSGGVSVWKP</sequence>
<dbReference type="GO" id="GO:0046872">
    <property type="term" value="F:metal ion binding"/>
    <property type="evidence" value="ECO:0007669"/>
    <property type="project" value="UniProtKB-KW"/>
</dbReference>
<dbReference type="AlphaFoldDB" id="A0A2I7SEM5"/>
<dbReference type="InterPro" id="IPR029062">
    <property type="entry name" value="Class_I_gatase-like"/>
</dbReference>
<evidence type="ECO:0000256" key="10">
    <source>
        <dbReference type="PIRSR" id="PIRSR001084-2"/>
    </source>
</evidence>
<protein>
    <recommendedName>
        <fullName evidence="3 8">Beta-galactosidase</fullName>
        <shortName evidence="8">Beta-gal</shortName>
        <ecNumber evidence="3 8">3.2.1.23</ecNumber>
    </recommendedName>
</protein>
<feature type="domain" description="Glycoside hydrolase family 42 N-terminal" evidence="12">
    <location>
        <begin position="39"/>
        <end position="416"/>
    </location>
</feature>
<evidence type="ECO:0000256" key="5">
    <source>
        <dbReference type="ARBA" id="ARBA00022801"/>
    </source>
</evidence>
<feature type="binding site" evidence="10">
    <location>
        <position position="135"/>
    </location>
    <ligand>
        <name>substrate</name>
    </ligand>
</feature>
<evidence type="ECO:0000256" key="3">
    <source>
        <dbReference type="ARBA" id="ARBA00012756"/>
    </source>
</evidence>
<gene>
    <name evidence="14" type="ORF">C1A40_02190</name>
</gene>